<dbReference type="Proteomes" id="UP000298327">
    <property type="component" value="Unassembled WGS sequence"/>
</dbReference>
<feature type="transmembrane region" description="Helical" evidence="7">
    <location>
        <begin position="106"/>
        <end position="126"/>
    </location>
</feature>
<feature type="transmembrane region" description="Helical" evidence="7">
    <location>
        <begin position="153"/>
        <end position="178"/>
    </location>
</feature>
<dbReference type="PANTHER" id="PTHR45649">
    <property type="entry name" value="AMINO-ACID PERMEASE BAT1"/>
    <property type="match status" value="1"/>
</dbReference>
<evidence type="ECO:0000256" key="4">
    <source>
        <dbReference type="ARBA" id="ARBA00022989"/>
    </source>
</evidence>
<evidence type="ECO:0000313" key="9">
    <source>
        <dbReference type="Proteomes" id="UP000298327"/>
    </source>
</evidence>
<keyword evidence="5 7" id="KW-0472">Membrane</keyword>
<dbReference type="PANTHER" id="PTHR45649:SF9">
    <property type="entry name" value="AMINO-ACID PERMEASE 2"/>
    <property type="match status" value="1"/>
</dbReference>
<organism evidence="8 9">
    <name type="scientific">Dentipellis fragilis</name>
    <dbReference type="NCBI Taxonomy" id="205917"/>
    <lineage>
        <taxon>Eukaryota</taxon>
        <taxon>Fungi</taxon>
        <taxon>Dikarya</taxon>
        <taxon>Basidiomycota</taxon>
        <taxon>Agaricomycotina</taxon>
        <taxon>Agaricomycetes</taxon>
        <taxon>Russulales</taxon>
        <taxon>Hericiaceae</taxon>
        <taxon>Dentipellis</taxon>
    </lineage>
</organism>
<feature type="transmembrane region" description="Helical" evidence="7">
    <location>
        <begin position="451"/>
        <end position="474"/>
    </location>
</feature>
<keyword evidence="3 7" id="KW-0812">Transmembrane</keyword>
<dbReference type="GO" id="GO:0022857">
    <property type="term" value="F:transmembrane transporter activity"/>
    <property type="evidence" value="ECO:0007669"/>
    <property type="project" value="InterPro"/>
</dbReference>
<evidence type="ECO:0000256" key="1">
    <source>
        <dbReference type="ARBA" id="ARBA00004141"/>
    </source>
</evidence>
<dbReference type="Gene3D" id="1.20.1740.10">
    <property type="entry name" value="Amino acid/polyamine transporter I"/>
    <property type="match status" value="2"/>
</dbReference>
<evidence type="ECO:0000256" key="2">
    <source>
        <dbReference type="ARBA" id="ARBA00022448"/>
    </source>
</evidence>
<evidence type="ECO:0000256" key="6">
    <source>
        <dbReference type="SAM" id="MobiDB-lite"/>
    </source>
</evidence>
<feature type="transmembrane region" description="Helical" evidence="7">
    <location>
        <begin position="219"/>
        <end position="237"/>
    </location>
</feature>
<feature type="transmembrane region" description="Helical" evidence="7">
    <location>
        <begin position="35"/>
        <end position="55"/>
    </location>
</feature>
<dbReference type="Pfam" id="PF13520">
    <property type="entry name" value="AA_permease_2"/>
    <property type="match status" value="2"/>
</dbReference>
<dbReference type="STRING" id="205917.A0A4Y9ZED2"/>
<feature type="transmembrane region" description="Helical" evidence="7">
    <location>
        <begin position="190"/>
        <end position="213"/>
    </location>
</feature>
<comment type="subcellular location">
    <subcellularLocation>
        <location evidence="1">Membrane</location>
        <topology evidence="1">Multi-pass membrane protein</topology>
    </subcellularLocation>
</comment>
<evidence type="ECO:0008006" key="10">
    <source>
        <dbReference type="Google" id="ProtNLM"/>
    </source>
</evidence>
<sequence>MNADDSARPRSIALDLDDDRNLEALGYVPSFKREFSNLATISFAFSIMGLCSSVATTFNTPLTLGGPSSVRDSSLSHLIALIIISVDDLGHLVLDPWRVHVLYLRPGASIAEIVSAFPTCGGLYTASAQLVPLKYRSVKCGRQVGWTVGWLNILGQVAGLASTEFGLSGMIWAAVVVAKDGNYEVTTGKVVGLFIGLLIFHGILNCLATRYLARFTTSFVFVNLGATIVIIIVLLATTPRHEMHTGSYVFGSEGIVNQTGGWNDGIAFLFGLLSVQWTMTDYDATAHISEEVKRAAYAGTVLPSPPLSPLRADLPRPSSLQVHLFSSLAIMRRRSNLIVYSYWYRSARLAAQHRDDHLLWTSIMALRMGKPAALFLWTFVCLTAFFVCQTALQACSRTVYAFSRDHGLPDRGYFGHVSSWTMTPLRAIWFTTILSILPGLLDFASPVAANAIFSLTAMALDLSYIIPIFFRRVFQNHPEVQFKPGPFYMGDGLLGWLVNVNCILWTLFVTVIFSLPTVLPVAKDTMNYASAITGGVVILSSGHRHYHGPASNLEKEQRDTLDESGADEIVEPDTKKALS</sequence>
<gene>
    <name evidence="8" type="ORF">EVG20_g808</name>
</gene>
<accession>A0A4Y9ZED2</accession>
<feature type="region of interest" description="Disordered" evidence="6">
    <location>
        <begin position="548"/>
        <end position="579"/>
    </location>
</feature>
<feature type="transmembrane region" description="Helical" evidence="7">
    <location>
        <begin position="494"/>
        <end position="519"/>
    </location>
</feature>
<feature type="transmembrane region" description="Helical" evidence="7">
    <location>
        <begin position="372"/>
        <end position="392"/>
    </location>
</feature>
<evidence type="ECO:0000256" key="7">
    <source>
        <dbReference type="SAM" id="Phobius"/>
    </source>
</evidence>
<dbReference type="AlphaFoldDB" id="A0A4Y9ZED2"/>
<name>A0A4Y9ZED2_9AGAM</name>
<keyword evidence="2" id="KW-0813">Transport</keyword>
<feature type="compositionally biased region" description="Acidic residues" evidence="6">
    <location>
        <begin position="562"/>
        <end position="571"/>
    </location>
</feature>
<dbReference type="PIRSF" id="PIRSF006060">
    <property type="entry name" value="AA_transporter"/>
    <property type="match status" value="1"/>
</dbReference>
<dbReference type="GO" id="GO:0016020">
    <property type="term" value="C:membrane"/>
    <property type="evidence" value="ECO:0007669"/>
    <property type="project" value="UniProtKB-SubCell"/>
</dbReference>
<evidence type="ECO:0000313" key="8">
    <source>
        <dbReference type="EMBL" id="TFY72191.1"/>
    </source>
</evidence>
<keyword evidence="4 7" id="KW-1133">Transmembrane helix</keyword>
<comment type="caution">
    <text evidence="8">The sequence shown here is derived from an EMBL/GenBank/DDBJ whole genome shotgun (WGS) entry which is preliminary data.</text>
</comment>
<protein>
    <recommendedName>
        <fullName evidence="10">Amino acid permease/ SLC12A domain-containing protein</fullName>
    </recommendedName>
</protein>
<evidence type="ECO:0000256" key="5">
    <source>
        <dbReference type="ARBA" id="ARBA00023136"/>
    </source>
</evidence>
<feature type="transmembrane region" description="Helical" evidence="7">
    <location>
        <begin position="427"/>
        <end position="444"/>
    </location>
</feature>
<dbReference type="OrthoDB" id="10054429at2759"/>
<reference evidence="8 9" key="1">
    <citation type="submission" date="2019-02" db="EMBL/GenBank/DDBJ databases">
        <title>Genome sequencing of the rare red list fungi Dentipellis fragilis.</title>
        <authorList>
            <person name="Buettner E."/>
            <person name="Kellner H."/>
        </authorList>
    </citation>
    <scope>NUCLEOTIDE SEQUENCE [LARGE SCALE GENOMIC DNA]</scope>
    <source>
        <strain evidence="8 9">DSM 105465</strain>
    </source>
</reference>
<proteinExistence type="predicted"/>
<dbReference type="EMBL" id="SEOQ01000022">
    <property type="protein sequence ID" value="TFY72191.1"/>
    <property type="molecule type" value="Genomic_DNA"/>
</dbReference>
<keyword evidence="9" id="KW-1185">Reference proteome</keyword>
<dbReference type="InterPro" id="IPR002293">
    <property type="entry name" value="AA/rel_permease1"/>
</dbReference>
<evidence type="ECO:0000256" key="3">
    <source>
        <dbReference type="ARBA" id="ARBA00022692"/>
    </source>
</evidence>